<keyword evidence="3" id="KW-1185">Reference proteome</keyword>
<evidence type="ECO:0008006" key="4">
    <source>
        <dbReference type="Google" id="ProtNLM"/>
    </source>
</evidence>
<evidence type="ECO:0000313" key="2">
    <source>
        <dbReference type="EMBL" id="UYP48387.1"/>
    </source>
</evidence>
<name>A0ABY6HZT3_9ARCH</name>
<sequence length="137" mass="15957">MTNSPSLTEIEPNMVKKIFQCPICKRTHQIYFPPEFAKNRSKYPFTYIFIHSFQNADSIEDKDKDVLTTLYIDAHLNIRGVEAIIAEDDTNILSKEVSKAMVSKLTKVIMEMQIEHDQLAEKYAVLRDKYNELVKKN</sequence>
<protein>
    <recommendedName>
        <fullName evidence="4">CpXC domain-containing protein</fullName>
    </recommendedName>
</protein>
<reference evidence="2" key="1">
    <citation type="submission" date="2022-09" db="EMBL/GenBank/DDBJ databases">
        <title>Actin cytoskeleton and complex cell architecture in an #Asgard archaeon.</title>
        <authorList>
            <person name="Ponce Toledo R.I."/>
            <person name="Schleper C."/>
            <person name="Rodrigues Oliveira T."/>
            <person name="Wollweber F."/>
            <person name="Xu J."/>
            <person name="Rittmann S."/>
            <person name="Klingl A."/>
            <person name="Pilhofer M."/>
        </authorList>
    </citation>
    <scope>NUCLEOTIDE SEQUENCE</scope>
    <source>
        <strain evidence="2">B-35</strain>
    </source>
</reference>
<gene>
    <name evidence="2" type="ORF">NEF87_004672</name>
</gene>
<evidence type="ECO:0000256" key="1">
    <source>
        <dbReference type="SAM" id="Coils"/>
    </source>
</evidence>
<proteinExistence type="predicted"/>
<evidence type="ECO:0000313" key="3">
    <source>
        <dbReference type="Proteomes" id="UP001208689"/>
    </source>
</evidence>
<dbReference type="EMBL" id="CP104013">
    <property type="protein sequence ID" value="UYP48387.1"/>
    <property type="molecule type" value="Genomic_DNA"/>
</dbReference>
<organism evidence="2 3">
    <name type="scientific">Candidatus Lokiarchaeum ossiferum</name>
    <dbReference type="NCBI Taxonomy" id="2951803"/>
    <lineage>
        <taxon>Archaea</taxon>
        <taxon>Promethearchaeati</taxon>
        <taxon>Promethearchaeota</taxon>
        <taxon>Promethearchaeia</taxon>
        <taxon>Promethearchaeales</taxon>
        <taxon>Promethearchaeaceae</taxon>
        <taxon>Candidatus Lokiarchaeum</taxon>
    </lineage>
</organism>
<dbReference type="Proteomes" id="UP001208689">
    <property type="component" value="Chromosome"/>
</dbReference>
<feature type="coiled-coil region" evidence="1">
    <location>
        <begin position="102"/>
        <end position="136"/>
    </location>
</feature>
<accession>A0ABY6HZT3</accession>
<keyword evidence="1" id="KW-0175">Coiled coil</keyword>